<keyword evidence="6" id="KW-0633">Potassium transport</keyword>
<feature type="transmembrane region" description="Helical" evidence="13">
    <location>
        <begin position="113"/>
        <end position="132"/>
    </location>
</feature>
<feature type="binding site" evidence="12">
    <location>
        <position position="435"/>
    </location>
    <ligand>
        <name>K(+)</name>
        <dbReference type="ChEBI" id="CHEBI:29103"/>
    </ligand>
</feature>
<feature type="transmembrane region" description="Helical" evidence="13">
    <location>
        <begin position="144"/>
        <end position="165"/>
    </location>
</feature>
<evidence type="ECO:0000313" key="15">
    <source>
        <dbReference type="Proteomes" id="UP000324209"/>
    </source>
</evidence>
<keyword evidence="11 13" id="KW-0472">Membrane</keyword>
<feature type="transmembrane region" description="Helical" evidence="13">
    <location>
        <begin position="38"/>
        <end position="59"/>
    </location>
</feature>
<dbReference type="GO" id="GO:0046872">
    <property type="term" value="F:metal ion binding"/>
    <property type="evidence" value="ECO:0007669"/>
    <property type="project" value="UniProtKB-KW"/>
</dbReference>
<dbReference type="OrthoDB" id="9810952at2"/>
<evidence type="ECO:0000256" key="1">
    <source>
        <dbReference type="ARBA" id="ARBA00004429"/>
    </source>
</evidence>
<feature type="transmembrane region" description="Helical" evidence="13">
    <location>
        <begin position="7"/>
        <end position="32"/>
    </location>
</feature>
<dbReference type="PANTHER" id="PTHR32024:SF2">
    <property type="entry name" value="TRK SYSTEM POTASSIUM UPTAKE PROTEIN TRKG-RELATED"/>
    <property type="match status" value="1"/>
</dbReference>
<evidence type="ECO:0000256" key="4">
    <source>
        <dbReference type="ARBA" id="ARBA00022475"/>
    </source>
</evidence>
<comment type="similarity">
    <text evidence="2">Belongs to the TrkH potassium transport family.</text>
</comment>
<dbReference type="PIRSF" id="PIRSF006247">
    <property type="entry name" value="TrkH"/>
    <property type="match status" value="1"/>
</dbReference>
<keyword evidence="3" id="KW-0813">Transport</keyword>
<keyword evidence="4" id="KW-1003">Cell membrane</keyword>
<evidence type="ECO:0000256" key="2">
    <source>
        <dbReference type="ARBA" id="ARBA00009137"/>
    </source>
</evidence>
<dbReference type="Proteomes" id="UP000324209">
    <property type="component" value="Chromosome"/>
</dbReference>
<feature type="binding site" evidence="12">
    <location>
        <position position="113"/>
    </location>
    <ligand>
        <name>K(+)</name>
        <dbReference type="ChEBI" id="CHEBI:29103"/>
    </ligand>
</feature>
<evidence type="ECO:0000256" key="7">
    <source>
        <dbReference type="ARBA" id="ARBA00022692"/>
    </source>
</evidence>
<feature type="binding site" evidence="12">
    <location>
        <position position="114"/>
    </location>
    <ligand>
        <name>K(+)</name>
        <dbReference type="ChEBI" id="CHEBI:29103"/>
    </ligand>
</feature>
<evidence type="ECO:0000256" key="3">
    <source>
        <dbReference type="ARBA" id="ARBA00022448"/>
    </source>
</evidence>
<evidence type="ECO:0000256" key="13">
    <source>
        <dbReference type="SAM" id="Phobius"/>
    </source>
</evidence>
<name>A0A5C1QII6_9SPIO</name>
<evidence type="ECO:0000256" key="11">
    <source>
        <dbReference type="ARBA" id="ARBA00023136"/>
    </source>
</evidence>
<reference evidence="14 15" key="1">
    <citation type="submission" date="2019-02" db="EMBL/GenBank/DDBJ databases">
        <title>Complete Genome Sequence and Methylome Analysis of free living Spirochaetas.</title>
        <authorList>
            <person name="Fomenkov A."/>
            <person name="Dubinina G."/>
            <person name="Leshcheva N."/>
            <person name="Mikheeva N."/>
            <person name="Grabovich M."/>
            <person name="Vincze T."/>
            <person name="Roberts R.J."/>
        </authorList>
    </citation>
    <scope>NUCLEOTIDE SEQUENCE [LARGE SCALE GENOMIC DNA]</scope>
    <source>
        <strain evidence="14 15">K2</strain>
    </source>
</reference>
<protein>
    <submittedName>
        <fullName evidence="14">TrkH family potassium uptake protein</fullName>
    </submittedName>
</protein>
<keyword evidence="7 13" id="KW-0812">Transmembrane</keyword>
<keyword evidence="12" id="KW-0479">Metal-binding</keyword>
<feature type="transmembrane region" description="Helical" evidence="13">
    <location>
        <begin position="238"/>
        <end position="256"/>
    </location>
</feature>
<evidence type="ECO:0000256" key="5">
    <source>
        <dbReference type="ARBA" id="ARBA00022519"/>
    </source>
</evidence>
<keyword evidence="10" id="KW-0406">Ion transport</keyword>
<dbReference type="InterPro" id="IPR004772">
    <property type="entry name" value="TrkH"/>
</dbReference>
<keyword evidence="8 12" id="KW-0630">Potassium</keyword>
<keyword evidence="5" id="KW-0997">Cell inner membrane</keyword>
<evidence type="ECO:0000256" key="12">
    <source>
        <dbReference type="PIRSR" id="PIRSR006247-1"/>
    </source>
</evidence>
<evidence type="ECO:0000256" key="10">
    <source>
        <dbReference type="ARBA" id="ARBA00023065"/>
    </source>
</evidence>
<feature type="transmembrane region" description="Helical" evidence="13">
    <location>
        <begin position="305"/>
        <end position="324"/>
    </location>
</feature>
<feature type="transmembrane region" description="Helical" evidence="13">
    <location>
        <begin position="71"/>
        <end position="93"/>
    </location>
</feature>
<feature type="transmembrane region" description="Helical" evidence="13">
    <location>
        <begin position="422"/>
        <end position="444"/>
    </location>
</feature>
<feature type="transmembrane region" description="Helical" evidence="13">
    <location>
        <begin position="185"/>
        <end position="209"/>
    </location>
</feature>
<feature type="transmembrane region" description="Helical" evidence="13">
    <location>
        <begin position="393"/>
        <end position="416"/>
    </location>
</feature>
<sequence>MMKMKLILHVLVILLAIISLFMLIPAGIALFYGETECLRAFLLPIIVLLPLAIGLYVITRKNRDKVMSPRDGFMLVSLAWISASALGAMPFYLSGTIPSFTDAYFETMSGFTTTGASILTAIEGLPFSILFWRSLTHWLGGMGIVVLTVAVFPLLGIGGLQLLKAEAPGPSVDKITPKIAHTAKLLWFIYLGMTVIETLLLLLGGMNLFDSLTHTFGTMATGGFSTKNTSVGYYDSPFIHWVITIFMVMAGLNFALYFKLLTGRIKGFLIDSEMKAYLGIFLIASLAITFSLMKNHVFHGFFESLRYAAFQVASILTTTGFATTNYDLWPEFSKTILFLMMFVGGCAGSTGGGIKVVRIVTLFKLAFRELKRLIYPRGVFHLRLNKMVLRKDIISVITGFVFLYVFTLLVTTVVVAGGGYDILSSFSTALVTVGNIGPGFNLVGPTMNFSFFQPGIKWFLSLAMMMGRLEIYTVMVLFIPHFWRKL</sequence>
<feature type="binding site" evidence="12">
    <location>
        <position position="222"/>
    </location>
    <ligand>
        <name>K(+)</name>
        <dbReference type="ChEBI" id="CHEBI:29103"/>
    </ligand>
</feature>
<dbReference type="GO" id="GO:0005886">
    <property type="term" value="C:plasma membrane"/>
    <property type="evidence" value="ECO:0007669"/>
    <property type="project" value="UniProtKB-SubCell"/>
</dbReference>
<keyword evidence="9 13" id="KW-1133">Transmembrane helix</keyword>
<proteinExistence type="inferred from homology"/>
<organism evidence="14 15">
    <name type="scientific">Oceanispirochaeta crateris</name>
    <dbReference type="NCBI Taxonomy" id="2518645"/>
    <lineage>
        <taxon>Bacteria</taxon>
        <taxon>Pseudomonadati</taxon>
        <taxon>Spirochaetota</taxon>
        <taxon>Spirochaetia</taxon>
        <taxon>Spirochaetales</taxon>
        <taxon>Spirochaetaceae</taxon>
        <taxon>Oceanispirochaeta</taxon>
    </lineage>
</organism>
<feature type="transmembrane region" description="Helical" evidence="13">
    <location>
        <begin position="456"/>
        <end position="483"/>
    </location>
</feature>
<feature type="transmembrane region" description="Helical" evidence="13">
    <location>
        <begin position="276"/>
        <end position="293"/>
    </location>
</feature>
<dbReference type="InterPro" id="IPR003445">
    <property type="entry name" value="Cat_transpt"/>
</dbReference>
<dbReference type="GO" id="GO:0015379">
    <property type="term" value="F:potassium:chloride symporter activity"/>
    <property type="evidence" value="ECO:0007669"/>
    <property type="project" value="InterPro"/>
</dbReference>
<comment type="subcellular location">
    <subcellularLocation>
        <location evidence="1">Cell inner membrane</location>
        <topology evidence="1">Multi-pass membrane protein</topology>
    </subcellularLocation>
</comment>
<feature type="binding site" evidence="12">
    <location>
        <position position="318"/>
    </location>
    <ligand>
        <name>K(+)</name>
        <dbReference type="ChEBI" id="CHEBI:29103"/>
    </ligand>
</feature>
<dbReference type="KEGG" id="ock:EXM22_03620"/>
<evidence type="ECO:0000256" key="6">
    <source>
        <dbReference type="ARBA" id="ARBA00022538"/>
    </source>
</evidence>
<dbReference type="PANTHER" id="PTHR32024">
    <property type="entry name" value="TRK SYSTEM POTASSIUM UPTAKE PROTEIN TRKG-RELATED"/>
    <property type="match status" value="1"/>
</dbReference>
<accession>A0A5C1QII6</accession>
<feature type="transmembrane region" description="Helical" evidence="13">
    <location>
        <begin position="336"/>
        <end position="363"/>
    </location>
</feature>
<gene>
    <name evidence="14" type="ORF">EXM22_03620</name>
</gene>
<dbReference type="Pfam" id="PF02386">
    <property type="entry name" value="TrkH"/>
    <property type="match status" value="1"/>
</dbReference>
<evidence type="ECO:0000313" key="14">
    <source>
        <dbReference type="EMBL" id="QEN07118.1"/>
    </source>
</evidence>
<dbReference type="AlphaFoldDB" id="A0A5C1QII6"/>
<feature type="binding site" evidence="12">
    <location>
        <position position="319"/>
    </location>
    <ligand>
        <name>K(+)</name>
        <dbReference type="ChEBI" id="CHEBI:29103"/>
    </ligand>
</feature>
<dbReference type="EMBL" id="CP036150">
    <property type="protein sequence ID" value="QEN07118.1"/>
    <property type="molecule type" value="Genomic_DNA"/>
</dbReference>
<evidence type="ECO:0000256" key="8">
    <source>
        <dbReference type="ARBA" id="ARBA00022958"/>
    </source>
</evidence>
<keyword evidence="15" id="KW-1185">Reference proteome</keyword>
<evidence type="ECO:0000256" key="9">
    <source>
        <dbReference type="ARBA" id="ARBA00022989"/>
    </source>
</evidence>